<keyword evidence="1" id="KW-0472">Membrane</keyword>
<accession>A0A7C2VC72</accession>
<name>A0A7C2VC72_9CREN</name>
<dbReference type="Proteomes" id="UP000886076">
    <property type="component" value="Unassembled WGS sequence"/>
</dbReference>
<dbReference type="Pfam" id="PF09843">
    <property type="entry name" value="DUF2070"/>
    <property type="match status" value="1"/>
</dbReference>
<feature type="transmembrane region" description="Helical" evidence="1">
    <location>
        <begin position="511"/>
        <end position="529"/>
    </location>
</feature>
<dbReference type="RefSeq" id="WP_272984991.1">
    <property type="nucleotide sequence ID" value="NZ_DSFH01000024.1"/>
</dbReference>
<sequence length="530" mass="58802">MSRVFESSYKLLFGFSAKKLSIASLVITVVISYLRGSLVYFGELAFATGTLYFFRTPFLSLKKIIYISSITVGVVAAFETVLLRPPFTFFLAIPVVTSLILATIDPKSKSWIIPFILSSLIYYKISMEAMITSLLLAIGIPILRFAFSKISYGIDPFNLFSAFLFSVFGEGEQFEEELKKIGEEKEVDIHLFKLHGEKSRAVAVVSNVHPGPFKGVSGAKLIDFINSEVGKKGYKLLFMHGVGSHENDPASSEDVKKIAEIIGSKLEDGGSLWRSANPCIPGQGIKGDVMVTSLPLDPGPNIHIVSKVKSSMDDIPSSFARMIKENDILVDAQNRFDGDVQWSEEDLKDLISLIDNIKKEKCEDYYIGIGNVSMGDADKTRSEFGQLGISSLVISCSNKKTALLIFDSNNIKVGIRERLVEKLKEKGYDTVEIISTDNHRETGVGRGFGYRVAGERVPFEVIEKKALQAISMAESDMEKKRVEYLKLRVKAKFLGEKGFKLLTSIAMKRSYFASAIFAYIIIAMFLTTLV</sequence>
<comment type="caution">
    <text evidence="3">The sequence shown here is derived from an EMBL/GenBank/DDBJ whole genome shotgun (WGS) entry which is preliminary data.</text>
</comment>
<feature type="transmembrane region" description="Helical" evidence="1">
    <location>
        <begin position="87"/>
        <end position="104"/>
    </location>
</feature>
<dbReference type="InterPro" id="IPR019204">
    <property type="entry name" value="DUF2070_membrane"/>
</dbReference>
<dbReference type="EMBL" id="DSFH01000024">
    <property type="protein sequence ID" value="HEW63708.1"/>
    <property type="molecule type" value="Genomic_DNA"/>
</dbReference>
<keyword evidence="1" id="KW-1133">Transmembrane helix</keyword>
<evidence type="ECO:0000313" key="3">
    <source>
        <dbReference type="EMBL" id="HEW63708.1"/>
    </source>
</evidence>
<feature type="domain" description="DUF2070" evidence="2">
    <location>
        <begin position="151"/>
        <end position="528"/>
    </location>
</feature>
<feature type="transmembrane region" description="Helical" evidence="1">
    <location>
        <begin position="12"/>
        <end position="31"/>
    </location>
</feature>
<gene>
    <name evidence="3" type="ORF">ENO39_01425</name>
</gene>
<proteinExistence type="predicted"/>
<reference evidence="3" key="1">
    <citation type="journal article" date="2020" name="mSystems">
        <title>Genome- and Community-Level Interaction Insights into Carbon Utilization and Element Cycling Functions of Hydrothermarchaeota in Hydrothermal Sediment.</title>
        <authorList>
            <person name="Zhou Z."/>
            <person name="Liu Y."/>
            <person name="Xu W."/>
            <person name="Pan J."/>
            <person name="Luo Z.H."/>
            <person name="Li M."/>
        </authorList>
    </citation>
    <scope>NUCLEOTIDE SEQUENCE [LARGE SCALE GENOMIC DNA]</scope>
    <source>
        <strain evidence="3">SpSt-1261</strain>
    </source>
</reference>
<feature type="transmembrane region" description="Helical" evidence="1">
    <location>
        <begin position="64"/>
        <end position="81"/>
    </location>
</feature>
<protein>
    <submittedName>
        <fullName evidence="3">DUF2070 family protein</fullName>
    </submittedName>
</protein>
<dbReference type="AlphaFoldDB" id="A0A7C2VC72"/>
<feature type="transmembrane region" description="Helical" evidence="1">
    <location>
        <begin position="125"/>
        <end position="147"/>
    </location>
</feature>
<evidence type="ECO:0000259" key="2">
    <source>
        <dbReference type="Pfam" id="PF09843"/>
    </source>
</evidence>
<organism evidence="3">
    <name type="scientific">Fervidicoccus fontis</name>
    <dbReference type="NCBI Taxonomy" id="683846"/>
    <lineage>
        <taxon>Archaea</taxon>
        <taxon>Thermoproteota</taxon>
        <taxon>Thermoprotei</taxon>
        <taxon>Fervidicoccales</taxon>
        <taxon>Fervidicoccaceae</taxon>
        <taxon>Fervidicoccus</taxon>
    </lineage>
</organism>
<keyword evidence="1" id="KW-0812">Transmembrane</keyword>
<evidence type="ECO:0000256" key="1">
    <source>
        <dbReference type="SAM" id="Phobius"/>
    </source>
</evidence>